<evidence type="ECO:0000259" key="2">
    <source>
        <dbReference type="SMART" id="SM00382"/>
    </source>
</evidence>
<dbReference type="Pfam" id="PF02374">
    <property type="entry name" value="ArsA_ATPase"/>
    <property type="match status" value="1"/>
</dbReference>
<dbReference type="CDD" id="cd02035">
    <property type="entry name" value="ArsA"/>
    <property type="match status" value="1"/>
</dbReference>
<dbReference type="AlphaFoldDB" id="A0A543I7G6"/>
<dbReference type="NCBIfam" id="TIGR00345">
    <property type="entry name" value="GET3_arsA_TRC40"/>
    <property type="match status" value="1"/>
</dbReference>
<dbReference type="EMBL" id="VFPO01000001">
    <property type="protein sequence ID" value="TQM66491.1"/>
    <property type="molecule type" value="Genomic_DNA"/>
</dbReference>
<dbReference type="PANTHER" id="PTHR10803:SF3">
    <property type="entry name" value="ATPASE GET3"/>
    <property type="match status" value="1"/>
</dbReference>
<dbReference type="OrthoDB" id="9780677at2"/>
<gene>
    <name evidence="3" type="ORF">FHX41_0065</name>
</gene>
<reference evidence="3 4" key="1">
    <citation type="submission" date="2019-06" db="EMBL/GenBank/DDBJ databases">
        <title>Sequencing the genomes of 1000 actinobacteria strains.</title>
        <authorList>
            <person name="Klenk H.-P."/>
        </authorList>
    </citation>
    <scope>NUCLEOTIDE SEQUENCE [LARGE SCALE GENOMIC DNA]</scope>
    <source>
        <strain evidence="3 4">DSM 45043</strain>
    </source>
</reference>
<evidence type="ECO:0000313" key="3">
    <source>
        <dbReference type="EMBL" id="TQM66491.1"/>
    </source>
</evidence>
<comment type="similarity">
    <text evidence="1">Belongs to the arsA ATPase family.</text>
</comment>
<dbReference type="InterPro" id="IPR016300">
    <property type="entry name" value="ATPase_ArsA/GET3"/>
</dbReference>
<dbReference type="RefSeq" id="WP_141965584.1">
    <property type="nucleotide sequence ID" value="NZ_VFPO01000001.1"/>
</dbReference>
<dbReference type="InterPro" id="IPR027417">
    <property type="entry name" value="P-loop_NTPase"/>
</dbReference>
<dbReference type="Proteomes" id="UP000316706">
    <property type="component" value="Unassembled WGS sequence"/>
</dbReference>
<dbReference type="InterPro" id="IPR025723">
    <property type="entry name" value="ArsA/GET3_ATPase-like"/>
</dbReference>
<dbReference type="GO" id="GO:0005524">
    <property type="term" value="F:ATP binding"/>
    <property type="evidence" value="ECO:0007669"/>
    <property type="project" value="UniProtKB-KW"/>
</dbReference>
<keyword evidence="3" id="KW-0547">Nucleotide-binding</keyword>
<dbReference type="SUPFAM" id="SSF52540">
    <property type="entry name" value="P-loop containing nucleoside triphosphate hydrolases"/>
    <property type="match status" value="1"/>
</dbReference>
<keyword evidence="3" id="KW-0067">ATP-binding</keyword>
<protein>
    <submittedName>
        <fullName evidence="3">Arsenite efflux ATP-binding protein ArsA</fullName>
    </submittedName>
</protein>
<proteinExistence type="inferred from homology"/>
<sequence length="333" mass="36087">MLLDLVAPRKVVFVGGKGGVGKTSIAAALALGRARAGARVLLVSTDPAHNLGHLWDRPVGDKPVRLVDLDAGDGTAGFVDGLEVDPERTVEQHLAAVARTMRRLLPERMHAAAARHLELARQAPGTHESAVLERIAEAVELGEDEYDLVVFDTAPSGHTLRLLTLPEQLTAWTETLLASRDRSDRFGAALRGLGGGGEEIDRDAELRRILVRRRDRFSRLRDVVTDPARTGFVVVLTAERLPIAETMEVYEKLVDLGVDVTALVANRRSPADAGELLAERREQEDEHLVRLRRRIPDVPLLDVPLLPGDLAGTKALTALTDHLGPSSPAERGG</sequence>
<comment type="caution">
    <text evidence="3">The sequence shown here is derived from an EMBL/GenBank/DDBJ whole genome shotgun (WGS) entry which is preliminary data.</text>
</comment>
<evidence type="ECO:0000313" key="4">
    <source>
        <dbReference type="Proteomes" id="UP000316706"/>
    </source>
</evidence>
<organism evidence="3 4">
    <name type="scientific">Actinomadura hallensis</name>
    <dbReference type="NCBI Taxonomy" id="337895"/>
    <lineage>
        <taxon>Bacteria</taxon>
        <taxon>Bacillati</taxon>
        <taxon>Actinomycetota</taxon>
        <taxon>Actinomycetes</taxon>
        <taxon>Streptosporangiales</taxon>
        <taxon>Thermomonosporaceae</taxon>
        <taxon>Actinomadura</taxon>
    </lineage>
</organism>
<feature type="domain" description="AAA+ ATPase" evidence="2">
    <location>
        <begin position="8"/>
        <end position="292"/>
    </location>
</feature>
<keyword evidence="4" id="KW-1185">Reference proteome</keyword>
<dbReference type="InterPro" id="IPR003593">
    <property type="entry name" value="AAA+_ATPase"/>
</dbReference>
<accession>A0A543I7G6</accession>
<evidence type="ECO:0000256" key="1">
    <source>
        <dbReference type="ARBA" id="ARBA00011040"/>
    </source>
</evidence>
<dbReference type="Gene3D" id="3.40.50.300">
    <property type="entry name" value="P-loop containing nucleotide triphosphate hydrolases"/>
    <property type="match status" value="1"/>
</dbReference>
<dbReference type="PANTHER" id="PTHR10803">
    <property type="entry name" value="ARSENICAL PUMP-DRIVING ATPASE ARSENITE-TRANSLOCATING ATPASE"/>
    <property type="match status" value="1"/>
</dbReference>
<dbReference type="GO" id="GO:0016887">
    <property type="term" value="F:ATP hydrolysis activity"/>
    <property type="evidence" value="ECO:0007669"/>
    <property type="project" value="InterPro"/>
</dbReference>
<dbReference type="SMART" id="SM00382">
    <property type="entry name" value="AAA"/>
    <property type="match status" value="1"/>
</dbReference>
<name>A0A543I7G6_9ACTN</name>